<dbReference type="NCBIfam" id="TIGR01771">
    <property type="entry name" value="L-LDH-NAD"/>
    <property type="match status" value="1"/>
</dbReference>
<dbReference type="HAMAP" id="MF_00488">
    <property type="entry name" value="Lactate_dehydrog"/>
    <property type="match status" value="1"/>
</dbReference>
<dbReference type="GO" id="GO:0006096">
    <property type="term" value="P:glycolytic process"/>
    <property type="evidence" value="ECO:0007669"/>
    <property type="project" value="UniProtKB-UniRule"/>
</dbReference>
<dbReference type="GO" id="GO:0006089">
    <property type="term" value="P:lactate metabolic process"/>
    <property type="evidence" value="ECO:0007669"/>
    <property type="project" value="TreeGrafter"/>
</dbReference>
<dbReference type="InterPro" id="IPR011304">
    <property type="entry name" value="L-lactate_DH"/>
</dbReference>
<feature type="binding site" evidence="7 9">
    <location>
        <begin position="148"/>
        <end position="150"/>
    </location>
    <ligand>
        <name>NAD(+)</name>
        <dbReference type="ChEBI" id="CHEBI:57540"/>
    </ligand>
</feature>
<feature type="binding site" evidence="7">
    <location>
        <position position="112"/>
    </location>
    <ligand>
        <name>substrate</name>
    </ligand>
</feature>
<name>A0A5C5BFX3_9MICO</name>
<feature type="binding site" evidence="7">
    <location>
        <begin position="178"/>
        <end position="181"/>
    </location>
    <ligand>
        <name>substrate</name>
    </ligand>
</feature>
<dbReference type="UniPathway" id="UPA00554">
    <property type="reaction ID" value="UER00611"/>
</dbReference>
<accession>A0A5C5BFX3</accession>
<comment type="similarity">
    <text evidence="2 7">Belongs to the LDH/MDH superfamily. LDH family.</text>
</comment>
<dbReference type="GO" id="GO:0005737">
    <property type="term" value="C:cytoplasm"/>
    <property type="evidence" value="ECO:0007669"/>
    <property type="project" value="UniProtKB-SubCell"/>
</dbReference>
<comment type="activity regulation">
    <text evidence="7">Allosterically activated by fructose 1,6-bisphosphate (FBP).</text>
</comment>
<feature type="active site" description="Proton acceptor" evidence="7 8">
    <location>
        <position position="205"/>
    </location>
</feature>
<dbReference type="EMBL" id="VENP01000001">
    <property type="protein sequence ID" value="TNU77266.1"/>
    <property type="molecule type" value="Genomic_DNA"/>
</dbReference>
<feature type="binding site" evidence="9">
    <location>
        <begin position="39"/>
        <end position="44"/>
    </location>
    <ligand>
        <name>NAD(+)</name>
        <dbReference type="ChEBI" id="CHEBI:57540"/>
    </ligand>
</feature>
<feature type="binding site" evidence="7">
    <location>
        <position position="198"/>
    </location>
    <ligand>
        <name>beta-D-fructose 1,6-bisphosphate</name>
        <dbReference type="ChEBI" id="CHEBI:32966"/>
        <note>allosteric activator</note>
    </ligand>
</feature>
<dbReference type="Pfam" id="PF02866">
    <property type="entry name" value="Ldh_1_C"/>
    <property type="match status" value="1"/>
</dbReference>
<keyword evidence="7" id="KW-0597">Phosphoprotein</keyword>
<dbReference type="InterPro" id="IPR015955">
    <property type="entry name" value="Lactate_DH/Glyco_Ohase_4_C"/>
</dbReference>
<comment type="subunit">
    <text evidence="7">Homotetramer.</text>
</comment>
<evidence type="ECO:0000313" key="13">
    <source>
        <dbReference type="Proteomes" id="UP000313849"/>
    </source>
</evidence>
<dbReference type="GO" id="GO:0004459">
    <property type="term" value="F:L-lactate dehydrogenase (NAD+) activity"/>
    <property type="evidence" value="ECO:0007669"/>
    <property type="project" value="UniProtKB-UniRule"/>
</dbReference>
<gene>
    <name evidence="7" type="primary">ldh</name>
    <name evidence="12" type="ORF">FH969_00375</name>
</gene>
<evidence type="ECO:0000256" key="9">
    <source>
        <dbReference type="PIRSR" id="PIRSR000102-3"/>
    </source>
</evidence>
<dbReference type="RefSeq" id="WP_139985342.1">
    <property type="nucleotide sequence ID" value="NZ_VENP01000001.1"/>
</dbReference>
<evidence type="ECO:0000256" key="4">
    <source>
        <dbReference type="ARBA" id="ARBA00023002"/>
    </source>
</evidence>
<keyword evidence="5 7" id="KW-0520">NAD</keyword>
<dbReference type="Proteomes" id="UP000313849">
    <property type="component" value="Unassembled WGS sequence"/>
</dbReference>
<feature type="binding site" evidence="7">
    <location>
        <position position="173"/>
    </location>
    <ligand>
        <name>NAD(+)</name>
        <dbReference type="ChEBI" id="CHEBI:57540"/>
    </ligand>
</feature>
<evidence type="ECO:0000256" key="1">
    <source>
        <dbReference type="ARBA" id="ARBA00004843"/>
    </source>
</evidence>
<evidence type="ECO:0000256" key="6">
    <source>
        <dbReference type="ARBA" id="ARBA00049258"/>
    </source>
</evidence>
<dbReference type="PRINTS" id="PR00086">
    <property type="entry name" value="LLDHDRGNASE"/>
</dbReference>
<dbReference type="EC" id="1.1.1.27" evidence="3 7"/>
<evidence type="ECO:0000256" key="2">
    <source>
        <dbReference type="ARBA" id="ARBA00006054"/>
    </source>
</evidence>
<evidence type="ECO:0000256" key="5">
    <source>
        <dbReference type="ARBA" id="ARBA00023027"/>
    </source>
</evidence>
<feature type="binding site" evidence="7">
    <location>
        <position position="183"/>
    </location>
    <ligand>
        <name>beta-D-fructose 1,6-bisphosphate</name>
        <dbReference type="ChEBI" id="CHEBI:32966"/>
        <note>allosteric activator</note>
    </ligand>
</feature>
<organism evidence="12 13">
    <name type="scientific">Miniimonas arenae</name>
    <dbReference type="NCBI Taxonomy" id="676201"/>
    <lineage>
        <taxon>Bacteria</taxon>
        <taxon>Bacillati</taxon>
        <taxon>Actinomycetota</taxon>
        <taxon>Actinomycetes</taxon>
        <taxon>Micrococcales</taxon>
        <taxon>Beutenbergiaceae</taxon>
        <taxon>Miniimonas</taxon>
    </lineage>
</organism>
<comment type="function">
    <text evidence="7">Catalyzes the conversion of lactate to pyruvate.</text>
</comment>
<dbReference type="PANTHER" id="PTHR43128">
    <property type="entry name" value="L-2-HYDROXYCARBOXYLATE DEHYDROGENASE (NAD(P)(+))"/>
    <property type="match status" value="1"/>
</dbReference>
<evidence type="ECO:0000256" key="7">
    <source>
        <dbReference type="HAMAP-Rule" id="MF_00488"/>
    </source>
</evidence>
<reference evidence="12 13" key="1">
    <citation type="submission" date="2019-06" db="EMBL/GenBank/DDBJ databases">
        <title>Draft genome sequence of Miniimonas arenae KCTC 19750T isolated from sea sand.</title>
        <authorList>
            <person name="Park S.-J."/>
        </authorList>
    </citation>
    <scope>NUCLEOTIDE SEQUENCE [LARGE SCALE GENOMIC DNA]</scope>
    <source>
        <strain evidence="12 13">KCTC 19750</strain>
    </source>
</reference>
<evidence type="ECO:0000313" key="12">
    <source>
        <dbReference type="EMBL" id="TNU77266.1"/>
    </source>
</evidence>
<feature type="domain" description="Lactate/malate dehydrogenase N-terminal" evidence="10">
    <location>
        <begin position="35"/>
        <end position="172"/>
    </location>
</feature>
<dbReference type="InterPro" id="IPR036291">
    <property type="entry name" value="NAD(P)-bd_dom_sf"/>
</dbReference>
<dbReference type="SUPFAM" id="SSF51735">
    <property type="entry name" value="NAD(P)-binding Rossmann-fold domains"/>
    <property type="match status" value="1"/>
</dbReference>
<dbReference type="PIRSF" id="PIRSF000102">
    <property type="entry name" value="Lac_mal_DH"/>
    <property type="match status" value="1"/>
</dbReference>
<comment type="subcellular location">
    <subcellularLocation>
        <location evidence="7">Cytoplasm</location>
    </subcellularLocation>
</comment>
<feature type="binding site" evidence="7">
    <location>
        <position position="261"/>
    </location>
    <ligand>
        <name>substrate</name>
    </ligand>
</feature>
<dbReference type="InterPro" id="IPR001557">
    <property type="entry name" value="L-lactate/malate_DH"/>
</dbReference>
<feature type="binding site" evidence="7">
    <location>
        <begin position="150"/>
        <end position="153"/>
    </location>
    <ligand>
        <name>substrate</name>
    </ligand>
</feature>
<evidence type="ECO:0000256" key="8">
    <source>
        <dbReference type="PIRSR" id="PIRSR000102-1"/>
    </source>
</evidence>
<dbReference type="OrthoDB" id="9802969at2"/>
<dbReference type="InterPro" id="IPR022383">
    <property type="entry name" value="Lactate/malate_DH_C"/>
</dbReference>
<sequence length="345" mass="36458">MSDQPHDPTSAPASPSVSFLGDDGLENPFRRYSTVAIVGAGSVGSTLAYTALVRGAARRVVLYDVNAPKVKAEAADIGHGIEFIPQATIEGSDDIEICRDADIVVFTAGAKQDPGQSRMELAAKTVGLVKKVLPTLVEIAPHAIQIMVTNPVDVVTYAAQKLTGLPPSQVFGSGTVLDSSRLRFQISRECGVAVQNVHAYILGEHGDSEVPMWSSASIAGVPLLEWLGADGEPVFTDELRRRIGHDVVHAAYSIIEGKGATNYAVGLSVTRIIEAVLRNEHRVLPISTQVAGELAGVGDVCLSMPTVVDRAGAGARLAIPMSAQELNLLRSSAEHIRQAARQLGF</sequence>
<dbReference type="InterPro" id="IPR001236">
    <property type="entry name" value="Lactate/malate_DH_N"/>
</dbReference>
<keyword evidence="13" id="KW-1185">Reference proteome</keyword>
<feature type="binding site" evidence="7">
    <location>
        <begin position="109"/>
        <end position="110"/>
    </location>
    <ligand>
        <name>NAD(+)</name>
        <dbReference type="ChEBI" id="CHEBI:57540"/>
    </ligand>
</feature>
<dbReference type="Gene3D" id="3.40.50.720">
    <property type="entry name" value="NAD(P)-binding Rossmann-like Domain"/>
    <property type="match status" value="1"/>
</dbReference>
<keyword evidence="7" id="KW-0963">Cytoplasm</keyword>
<proteinExistence type="inferred from homology"/>
<feature type="binding site" evidence="7">
    <location>
        <position position="118"/>
    </location>
    <ligand>
        <name>substrate</name>
    </ligand>
</feature>
<evidence type="ECO:0000259" key="10">
    <source>
        <dbReference type="Pfam" id="PF00056"/>
    </source>
</evidence>
<comment type="caution">
    <text evidence="7">Lacks conserved residue(s) required for the propagation of feature annotation.</text>
</comment>
<keyword evidence="4 7" id="KW-0560">Oxidoreductase</keyword>
<evidence type="ECO:0000256" key="3">
    <source>
        <dbReference type="ARBA" id="ARBA00012967"/>
    </source>
</evidence>
<dbReference type="PANTHER" id="PTHR43128:SF16">
    <property type="entry name" value="L-LACTATE DEHYDROGENASE"/>
    <property type="match status" value="1"/>
</dbReference>
<feature type="domain" description="Lactate/malate dehydrogenase C-terminal" evidence="11">
    <location>
        <begin position="175"/>
        <end position="338"/>
    </location>
</feature>
<dbReference type="PROSITE" id="PS00064">
    <property type="entry name" value="L_LDH"/>
    <property type="match status" value="1"/>
</dbReference>
<evidence type="ECO:0000259" key="11">
    <source>
        <dbReference type="Pfam" id="PF02866"/>
    </source>
</evidence>
<protein>
    <recommendedName>
        <fullName evidence="3 7">L-lactate dehydrogenase</fullName>
        <shortName evidence="7">L-LDH</shortName>
        <ecNumber evidence="3 7">1.1.1.27</ecNumber>
    </recommendedName>
</protein>
<dbReference type="InterPro" id="IPR018177">
    <property type="entry name" value="L-lactate_DH_AS"/>
</dbReference>
<dbReference type="SUPFAM" id="SSF56327">
    <property type="entry name" value="LDH C-terminal domain-like"/>
    <property type="match status" value="1"/>
</dbReference>
<feature type="modified residue" description="Phosphotyrosine" evidence="7">
    <location>
        <position position="252"/>
    </location>
</feature>
<comment type="caution">
    <text evidence="12">The sequence shown here is derived from an EMBL/GenBank/DDBJ whole genome shotgun (WGS) entry which is preliminary data.</text>
</comment>
<comment type="pathway">
    <text evidence="1 7">Fermentation; pyruvate fermentation to lactate; (S)-lactate from pyruvate: step 1/1.</text>
</comment>
<comment type="catalytic activity">
    <reaction evidence="6 7">
        <text>(S)-lactate + NAD(+) = pyruvate + NADH + H(+)</text>
        <dbReference type="Rhea" id="RHEA:23444"/>
        <dbReference type="ChEBI" id="CHEBI:15361"/>
        <dbReference type="ChEBI" id="CHEBI:15378"/>
        <dbReference type="ChEBI" id="CHEBI:16651"/>
        <dbReference type="ChEBI" id="CHEBI:57540"/>
        <dbReference type="ChEBI" id="CHEBI:57945"/>
        <dbReference type="EC" id="1.1.1.27"/>
    </reaction>
</comment>
<dbReference type="AlphaFoldDB" id="A0A5C5BFX3"/>
<dbReference type="Gene3D" id="3.90.110.10">
    <property type="entry name" value="Lactate dehydrogenase/glycoside hydrolase, family 4, C-terminal"/>
    <property type="match status" value="1"/>
</dbReference>
<dbReference type="Pfam" id="PF00056">
    <property type="entry name" value="Ldh_1_N"/>
    <property type="match status" value="1"/>
</dbReference>
<keyword evidence="7" id="KW-0021">Allosteric enzyme</keyword>
<feature type="binding site" evidence="7">
    <location>
        <position position="43"/>
    </location>
    <ligand>
        <name>NAD(+)</name>
        <dbReference type="ChEBI" id="CHEBI:57540"/>
    </ligand>
</feature>
<feature type="binding site" evidence="7 9">
    <location>
        <position position="64"/>
    </location>
    <ligand>
        <name>NAD(+)</name>
        <dbReference type="ChEBI" id="CHEBI:57540"/>
    </ligand>
</feature>
<feature type="binding site" evidence="7">
    <location>
        <position position="69"/>
    </location>
    <ligand>
        <name>NAD(+)</name>
        <dbReference type="ChEBI" id="CHEBI:57540"/>
    </ligand>
</feature>